<feature type="domain" description="AAA+ ATPase" evidence="3">
    <location>
        <begin position="154"/>
        <end position="296"/>
    </location>
</feature>
<dbReference type="PANTHER" id="PTHR20953">
    <property type="entry name" value="KINASE-RELATED"/>
    <property type="match status" value="1"/>
</dbReference>
<proteinExistence type="predicted"/>
<evidence type="ECO:0000259" key="3">
    <source>
        <dbReference type="SMART" id="SM00382"/>
    </source>
</evidence>
<keyword evidence="5" id="KW-1185">Reference proteome</keyword>
<dbReference type="InterPro" id="IPR003593">
    <property type="entry name" value="AAA+_ATPase"/>
</dbReference>
<dbReference type="Proteomes" id="UP000620366">
    <property type="component" value="Unassembled WGS sequence"/>
</dbReference>
<evidence type="ECO:0000313" key="5">
    <source>
        <dbReference type="Proteomes" id="UP000620366"/>
    </source>
</evidence>
<sequence>MTGRERRRELFSLLPPRVSALIEHIGSEPLEALEEIRLRAQRPVSLTLAGHNYFISEDAEITYDASRAVCLTPQELEQCYLRACENSVYTFQEDIARGFVTVKNGNRVGIAGSAVVEAGRVVGFRNISSLCLRFAREIRGAGEQLFERLYPDGTVVGTLIVSPPKMGKTTLLRDLIRTVSCRGLRVAVVDERGELAAMRGGAACSDIGPCTDVLDAIPKAIGCEYAIRNLSPEVIAFDEIGSMGEVEAVLQSLNAGVPVLTTCHAGSWEELWRRPPLRALLGSSAICKVIKLNNKKTGVVDAIWDWRSDDVQNGGNVSDSIDNHICRIGAVR</sequence>
<keyword evidence="1" id="KW-0547">Nucleotide-binding</keyword>
<dbReference type="AlphaFoldDB" id="A0A926HU36"/>
<gene>
    <name evidence="4" type="ORF">H8695_02345</name>
</gene>
<organism evidence="4 5">
    <name type="scientific">Feifania hominis</name>
    <dbReference type="NCBI Taxonomy" id="2763660"/>
    <lineage>
        <taxon>Bacteria</taxon>
        <taxon>Bacillati</taxon>
        <taxon>Bacillota</taxon>
        <taxon>Clostridia</taxon>
        <taxon>Eubacteriales</taxon>
        <taxon>Feifaniaceae</taxon>
        <taxon>Feifania</taxon>
    </lineage>
</organism>
<reference evidence="4" key="1">
    <citation type="submission" date="2020-08" db="EMBL/GenBank/DDBJ databases">
        <title>Genome public.</title>
        <authorList>
            <person name="Liu C."/>
            <person name="Sun Q."/>
        </authorList>
    </citation>
    <scope>NUCLEOTIDE SEQUENCE</scope>
    <source>
        <strain evidence="4">BX7</strain>
    </source>
</reference>
<evidence type="ECO:0000256" key="1">
    <source>
        <dbReference type="ARBA" id="ARBA00022741"/>
    </source>
</evidence>
<protein>
    <submittedName>
        <fullName evidence="4">Stage III sporulation protein AA</fullName>
    </submittedName>
</protein>
<evidence type="ECO:0000256" key="2">
    <source>
        <dbReference type="ARBA" id="ARBA00022840"/>
    </source>
</evidence>
<dbReference type="Pfam" id="PF19568">
    <property type="entry name" value="Spore_III_AA"/>
    <property type="match status" value="1"/>
</dbReference>
<dbReference type="RefSeq" id="WP_249299262.1">
    <property type="nucleotide sequence ID" value="NZ_JACRSP010000001.1"/>
</dbReference>
<comment type="caution">
    <text evidence="4">The sequence shown here is derived from an EMBL/GenBank/DDBJ whole genome shotgun (WGS) entry which is preliminary data.</text>
</comment>
<dbReference type="Gene3D" id="3.40.50.300">
    <property type="entry name" value="P-loop containing nucleotide triphosphate hydrolases"/>
    <property type="match status" value="1"/>
</dbReference>
<dbReference type="SUPFAM" id="SSF52540">
    <property type="entry name" value="P-loop containing nucleoside triphosphate hydrolases"/>
    <property type="match status" value="1"/>
</dbReference>
<dbReference type="InterPro" id="IPR027417">
    <property type="entry name" value="P-loop_NTPase"/>
</dbReference>
<dbReference type="SMART" id="SM00382">
    <property type="entry name" value="AAA"/>
    <property type="match status" value="1"/>
</dbReference>
<dbReference type="EMBL" id="JACRSP010000001">
    <property type="protein sequence ID" value="MBC8535535.1"/>
    <property type="molecule type" value="Genomic_DNA"/>
</dbReference>
<name>A0A926HU36_9FIRM</name>
<keyword evidence="2" id="KW-0067">ATP-binding</keyword>
<dbReference type="GO" id="GO:0005524">
    <property type="term" value="F:ATP binding"/>
    <property type="evidence" value="ECO:0007669"/>
    <property type="project" value="UniProtKB-KW"/>
</dbReference>
<dbReference type="InterPro" id="IPR045735">
    <property type="entry name" value="Spore_III_AA_AAA+_ATPase"/>
</dbReference>
<evidence type="ECO:0000313" key="4">
    <source>
        <dbReference type="EMBL" id="MBC8535535.1"/>
    </source>
</evidence>
<dbReference type="PANTHER" id="PTHR20953:SF3">
    <property type="entry name" value="P-LOOP CONTAINING NUCLEOSIDE TRIPHOSPHATE HYDROLASES SUPERFAMILY PROTEIN"/>
    <property type="match status" value="1"/>
</dbReference>
<accession>A0A926HU36</accession>